<evidence type="ECO:0000259" key="2">
    <source>
        <dbReference type="Pfam" id="PF12146"/>
    </source>
</evidence>
<dbReference type="Pfam" id="PF12146">
    <property type="entry name" value="Hydrolase_4"/>
    <property type="match status" value="1"/>
</dbReference>
<dbReference type="InterPro" id="IPR029058">
    <property type="entry name" value="AB_hydrolase_fold"/>
</dbReference>
<dbReference type="Pfam" id="PF00326">
    <property type="entry name" value="Peptidase_S9"/>
    <property type="match status" value="1"/>
</dbReference>
<feature type="domain" description="Peptidase S9 prolyl oligopeptidase catalytic" evidence="1">
    <location>
        <begin position="174"/>
        <end position="247"/>
    </location>
</feature>
<dbReference type="Proteomes" id="UP001366166">
    <property type="component" value="Chromosome"/>
</dbReference>
<name>A0AAU9ETH7_9BACT</name>
<dbReference type="AlphaFoldDB" id="A0AAU9ETH7"/>
<feature type="domain" description="Serine aminopeptidase S33" evidence="2">
    <location>
        <begin position="40"/>
        <end position="137"/>
    </location>
</feature>
<reference evidence="4" key="1">
    <citation type="journal article" date="2023" name="Arch. Microbiol.">
        <title>Desulfoferula mesophilus gen. nov. sp. nov., a mesophilic sulfate-reducing bacterium isolated from a brackish lake sediment.</title>
        <authorList>
            <person name="Watanabe T."/>
            <person name="Yabe T."/>
            <person name="Tsuji J.M."/>
            <person name="Fukui M."/>
        </authorList>
    </citation>
    <scope>NUCLEOTIDE SEQUENCE [LARGE SCALE GENOMIC DNA]</scope>
    <source>
        <strain evidence="4">12FAK</strain>
    </source>
</reference>
<protein>
    <recommendedName>
        <fullName evidence="5">Serine aminopeptidase S33 domain-containing protein</fullName>
    </recommendedName>
</protein>
<evidence type="ECO:0008006" key="5">
    <source>
        <dbReference type="Google" id="ProtNLM"/>
    </source>
</evidence>
<keyword evidence="4" id="KW-1185">Reference proteome</keyword>
<dbReference type="SUPFAM" id="SSF53474">
    <property type="entry name" value="alpha/beta-Hydrolases"/>
    <property type="match status" value="1"/>
</dbReference>
<dbReference type="InterPro" id="IPR001375">
    <property type="entry name" value="Peptidase_S9_cat"/>
</dbReference>
<organism evidence="3 4">
    <name type="scientific">Desulfoferula mesophila</name>
    <dbReference type="NCBI Taxonomy" id="3058419"/>
    <lineage>
        <taxon>Bacteria</taxon>
        <taxon>Pseudomonadati</taxon>
        <taxon>Thermodesulfobacteriota</taxon>
        <taxon>Desulfarculia</taxon>
        <taxon>Desulfarculales</taxon>
        <taxon>Desulfarculaceae</taxon>
        <taxon>Desulfoferula</taxon>
    </lineage>
</organism>
<accession>A0AAU9ETH7</accession>
<dbReference type="GO" id="GO:0008236">
    <property type="term" value="F:serine-type peptidase activity"/>
    <property type="evidence" value="ECO:0007669"/>
    <property type="project" value="InterPro"/>
</dbReference>
<evidence type="ECO:0000313" key="3">
    <source>
        <dbReference type="EMBL" id="BEQ15010.1"/>
    </source>
</evidence>
<dbReference type="PANTHER" id="PTHR22946:SF0">
    <property type="entry name" value="DIENELACTONE HYDROLASE DOMAIN-CONTAINING PROTEIN"/>
    <property type="match status" value="1"/>
</dbReference>
<dbReference type="KEGG" id="dmp:FAK_20760"/>
<dbReference type="PANTHER" id="PTHR22946">
    <property type="entry name" value="DIENELACTONE HYDROLASE DOMAIN-CONTAINING PROTEIN-RELATED"/>
    <property type="match status" value="1"/>
</dbReference>
<dbReference type="InterPro" id="IPR050261">
    <property type="entry name" value="FrsA_esterase"/>
</dbReference>
<dbReference type="GO" id="GO:0006508">
    <property type="term" value="P:proteolysis"/>
    <property type="evidence" value="ECO:0007669"/>
    <property type="project" value="InterPro"/>
</dbReference>
<evidence type="ECO:0000313" key="4">
    <source>
        <dbReference type="Proteomes" id="UP001366166"/>
    </source>
</evidence>
<dbReference type="EMBL" id="AP028679">
    <property type="protein sequence ID" value="BEQ15010.1"/>
    <property type="molecule type" value="Genomic_DNA"/>
</dbReference>
<dbReference type="InterPro" id="IPR022742">
    <property type="entry name" value="Hydrolase_4"/>
</dbReference>
<sequence length="250" mass="27352">MHPFYSPEQIGLPMIQAEVFNVPHAELELAGRLHRPQGGARALAVISHGLESSKDSAKLTRLAASLADLGYLALRFDHAGCGDSPGDMSRTSLTSRRDEFLSAVKALRALGPDLPLVYMGSSFGGTVAALAGDIEPPVCSLHWSTPWDFEPLQELVHDPQGRPTLREMVRDIYYHDIEAVLARTARAFLVHGEKDEVVPVEQAVRAHQILPEPKGLLVLPGADHRLSKPEDQHQALTSSLAWVEQFVKPV</sequence>
<gene>
    <name evidence="3" type="ORF">FAK_20760</name>
</gene>
<proteinExistence type="predicted"/>
<dbReference type="Gene3D" id="3.40.50.1820">
    <property type="entry name" value="alpha/beta hydrolase"/>
    <property type="match status" value="1"/>
</dbReference>
<evidence type="ECO:0000259" key="1">
    <source>
        <dbReference type="Pfam" id="PF00326"/>
    </source>
</evidence>